<evidence type="ECO:0000313" key="6">
    <source>
        <dbReference type="Proteomes" id="UP001597327"/>
    </source>
</evidence>
<keyword evidence="3 4" id="KW-0378">Hydrolase</keyword>
<comment type="pathway">
    <text evidence="1 4">Glycan biosynthesis; trehalose biosynthesis.</text>
</comment>
<dbReference type="EMBL" id="JBHUFA010000014">
    <property type="protein sequence ID" value="MFD1697138.1"/>
    <property type="molecule type" value="Genomic_DNA"/>
</dbReference>
<comment type="caution">
    <text evidence="5">The sequence shown here is derived from an EMBL/GenBank/DDBJ whole genome shotgun (WGS) entry which is preliminary data.</text>
</comment>
<sequence length="244" mass="26188">MNDAPHLEPGMALFLDFDGTLAELAARPEDVAVPSALIATLRRIQTDLDGALAVVSGRPVAEIDGFLAPLHLPAAGLHGLEHRETLGARVHRAEEGAEIRLLKQRTRDSGLLERGIYFEDKGPTLALHYRSHPDLEQELAAFVEEALQDLPGLHRVNGKMVIEAKPDASDKGVALRHFMGQMPFAGRTPVFIGDDVTDEDGIAAAQALGGFGIKVGEGDSCARYRLSGVAAVHAWLDRASLKVV</sequence>
<protein>
    <recommendedName>
        <fullName evidence="4">Trehalose 6-phosphate phosphatase</fullName>
        <ecNumber evidence="4">3.1.3.12</ecNumber>
    </recommendedName>
</protein>
<dbReference type="NCBIfam" id="TIGR00685">
    <property type="entry name" value="T6PP"/>
    <property type="match status" value="1"/>
</dbReference>
<evidence type="ECO:0000256" key="3">
    <source>
        <dbReference type="ARBA" id="ARBA00022801"/>
    </source>
</evidence>
<keyword evidence="6" id="KW-1185">Reference proteome</keyword>
<dbReference type="Proteomes" id="UP001597327">
    <property type="component" value="Unassembled WGS sequence"/>
</dbReference>
<comment type="similarity">
    <text evidence="2 4">Belongs to the trehalose phosphatase family.</text>
</comment>
<dbReference type="SUPFAM" id="SSF56784">
    <property type="entry name" value="HAD-like"/>
    <property type="match status" value="1"/>
</dbReference>
<gene>
    <name evidence="5" type="primary">otsB</name>
    <name evidence="5" type="ORF">ACFSC7_16590</name>
</gene>
<dbReference type="Gene3D" id="3.40.50.1000">
    <property type="entry name" value="HAD superfamily/HAD-like"/>
    <property type="match status" value="1"/>
</dbReference>
<evidence type="ECO:0000256" key="1">
    <source>
        <dbReference type="ARBA" id="ARBA00005199"/>
    </source>
</evidence>
<comment type="catalytic activity">
    <reaction evidence="4">
        <text>alpha,alpha-trehalose 6-phosphate + H2O = alpha,alpha-trehalose + phosphate</text>
        <dbReference type="Rhea" id="RHEA:23420"/>
        <dbReference type="ChEBI" id="CHEBI:15377"/>
        <dbReference type="ChEBI" id="CHEBI:16551"/>
        <dbReference type="ChEBI" id="CHEBI:43474"/>
        <dbReference type="ChEBI" id="CHEBI:58429"/>
        <dbReference type="EC" id="3.1.3.12"/>
    </reaction>
</comment>
<dbReference type="PANTHER" id="PTHR43768:SF3">
    <property type="entry name" value="TREHALOSE 6-PHOSPHATE PHOSPHATASE"/>
    <property type="match status" value="1"/>
</dbReference>
<dbReference type="Gene3D" id="3.30.70.1020">
    <property type="entry name" value="Trehalose-6-phosphate phosphatase related protein, domain 2"/>
    <property type="match status" value="1"/>
</dbReference>
<organism evidence="5 6">
    <name type="scientific">Roseibium aestuarii</name>
    <dbReference type="NCBI Taxonomy" id="2600299"/>
    <lineage>
        <taxon>Bacteria</taxon>
        <taxon>Pseudomonadati</taxon>
        <taxon>Pseudomonadota</taxon>
        <taxon>Alphaproteobacteria</taxon>
        <taxon>Hyphomicrobiales</taxon>
        <taxon>Stappiaceae</taxon>
        <taxon>Roseibium</taxon>
    </lineage>
</organism>
<dbReference type="InterPro" id="IPR006379">
    <property type="entry name" value="HAD-SF_hydro_IIB"/>
</dbReference>
<evidence type="ECO:0000256" key="4">
    <source>
        <dbReference type="RuleBase" id="RU361117"/>
    </source>
</evidence>
<dbReference type="CDD" id="cd01627">
    <property type="entry name" value="HAD_TPP"/>
    <property type="match status" value="1"/>
</dbReference>
<name>A0ABW4K077_9HYPH</name>
<dbReference type="NCBIfam" id="TIGR01484">
    <property type="entry name" value="HAD-SF-IIB"/>
    <property type="match status" value="1"/>
</dbReference>
<dbReference type="EC" id="3.1.3.12" evidence="4"/>
<dbReference type="InterPro" id="IPR036412">
    <property type="entry name" value="HAD-like_sf"/>
</dbReference>
<proteinExistence type="inferred from homology"/>
<dbReference type="RefSeq" id="WP_208998889.1">
    <property type="nucleotide sequence ID" value="NZ_JBHUFA010000014.1"/>
</dbReference>
<keyword evidence="4" id="KW-0460">Magnesium</keyword>
<accession>A0ABW4K077</accession>
<keyword evidence="4" id="KW-0479">Metal-binding</keyword>
<dbReference type="InterPro" id="IPR023214">
    <property type="entry name" value="HAD_sf"/>
</dbReference>
<dbReference type="Pfam" id="PF02358">
    <property type="entry name" value="Trehalose_PPase"/>
    <property type="match status" value="1"/>
</dbReference>
<dbReference type="InterPro" id="IPR003337">
    <property type="entry name" value="Trehalose_PPase"/>
</dbReference>
<evidence type="ECO:0000313" key="5">
    <source>
        <dbReference type="EMBL" id="MFD1697138.1"/>
    </source>
</evidence>
<comment type="function">
    <text evidence="4">Removes the phosphate from trehalose 6-phosphate to produce free trehalose.</text>
</comment>
<comment type="cofactor">
    <cofactor evidence="4">
        <name>Mg(2+)</name>
        <dbReference type="ChEBI" id="CHEBI:18420"/>
    </cofactor>
</comment>
<evidence type="ECO:0000256" key="2">
    <source>
        <dbReference type="ARBA" id="ARBA00008770"/>
    </source>
</evidence>
<reference evidence="6" key="1">
    <citation type="journal article" date="2019" name="Int. J. Syst. Evol. Microbiol.">
        <title>The Global Catalogue of Microorganisms (GCM) 10K type strain sequencing project: providing services to taxonomists for standard genome sequencing and annotation.</title>
        <authorList>
            <consortium name="The Broad Institute Genomics Platform"/>
            <consortium name="The Broad Institute Genome Sequencing Center for Infectious Disease"/>
            <person name="Wu L."/>
            <person name="Ma J."/>
        </authorList>
    </citation>
    <scope>NUCLEOTIDE SEQUENCE [LARGE SCALE GENOMIC DNA]</scope>
    <source>
        <strain evidence="6">JCM 3369</strain>
    </source>
</reference>
<dbReference type="GO" id="GO:0004805">
    <property type="term" value="F:trehalose-phosphatase activity"/>
    <property type="evidence" value="ECO:0007669"/>
    <property type="project" value="UniProtKB-EC"/>
</dbReference>
<dbReference type="InterPro" id="IPR044651">
    <property type="entry name" value="OTSB-like"/>
</dbReference>
<dbReference type="PANTHER" id="PTHR43768">
    <property type="entry name" value="TREHALOSE 6-PHOSPHATE PHOSPHATASE"/>
    <property type="match status" value="1"/>
</dbReference>